<evidence type="ECO:0000259" key="9">
    <source>
        <dbReference type="PROSITE" id="PS50126"/>
    </source>
</evidence>
<evidence type="ECO:0000313" key="10">
    <source>
        <dbReference type="EMBL" id="SCZ37350.1"/>
    </source>
</evidence>
<keyword evidence="6 7" id="KW-0694">RNA-binding</keyword>
<dbReference type="InterPro" id="IPR040476">
    <property type="entry name" value="CSD2"/>
</dbReference>
<comment type="function">
    <text evidence="7">3'-5' exoribonuclease that releases 5'-nucleoside monophosphates and is involved in maturation of structured RNAs.</text>
</comment>
<feature type="domain" description="S1 motif" evidence="9">
    <location>
        <begin position="640"/>
        <end position="721"/>
    </location>
</feature>
<proteinExistence type="inferred from homology"/>
<dbReference type="AlphaFoldDB" id="A0A1G5NL71"/>
<dbReference type="SMART" id="SM00955">
    <property type="entry name" value="RNB"/>
    <property type="match status" value="1"/>
</dbReference>
<dbReference type="HAMAP" id="MF_01895">
    <property type="entry name" value="RNase_R"/>
    <property type="match status" value="1"/>
</dbReference>
<dbReference type="EMBL" id="FMVW01000004">
    <property type="protein sequence ID" value="SCZ37350.1"/>
    <property type="molecule type" value="Genomic_DNA"/>
</dbReference>
<comment type="subcellular location">
    <subcellularLocation>
        <location evidence="7">Cytoplasm</location>
    </subcellularLocation>
</comment>
<dbReference type="SUPFAM" id="SSF50249">
    <property type="entry name" value="Nucleic acid-binding proteins"/>
    <property type="match status" value="3"/>
</dbReference>
<dbReference type="Pfam" id="PF17876">
    <property type="entry name" value="CSD2"/>
    <property type="match status" value="1"/>
</dbReference>
<dbReference type="PROSITE" id="PS01175">
    <property type="entry name" value="RIBONUCLEASE_II"/>
    <property type="match status" value="1"/>
</dbReference>
<comment type="catalytic activity">
    <reaction evidence="1 7">
        <text>Exonucleolytic cleavage in the 3'- to 5'-direction to yield nucleoside 5'-phosphates.</text>
        <dbReference type="EC" id="3.1.13.1"/>
    </reaction>
</comment>
<evidence type="ECO:0000256" key="3">
    <source>
        <dbReference type="ARBA" id="ARBA00022722"/>
    </source>
</evidence>
<name>A0A1G5NL71_AFIMA</name>
<keyword evidence="11" id="KW-1185">Reference proteome</keyword>
<evidence type="ECO:0000256" key="5">
    <source>
        <dbReference type="ARBA" id="ARBA00022839"/>
    </source>
</evidence>
<dbReference type="GO" id="GO:0005829">
    <property type="term" value="C:cytosol"/>
    <property type="evidence" value="ECO:0007669"/>
    <property type="project" value="TreeGrafter"/>
</dbReference>
<dbReference type="SMART" id="SM00316">
    <property type="entry name" value="S1"/>
    <property type="match status" value="1"/>
</dbReference>
<feature type="region of interest" description="Disordered" evidence="8">
    <location>
        <begin position="95"/>
        <end position="125"/>
    </location>
</feature>
<dbReference type="CDD" id="cd04471">
    <property type="entry name" value="S1_RNase_R"/>
    <property type="match status" value="1"/>
</dbReference>
<dbReference type="GO" id="GO:0006402">
    <property type="term" value="P:mRNA catabolic process"/>
    <property type="evidence" value="ECO:0007669"/>
    <property type="project" value="TreeGrafter"/>
</dbReference>
<dbReference type="InterPro" id="IPR003029">
    <property type="entry name" value="S1_domain"/>
</dbReference>
<comment type="similarity">
    <text evidence="7">Belongs to the RNR ribonuclease family. RNase R subfamily.</text>
</comment>
<dbReference type="InterPro" id="IPR022966">
    <property type="entry name" value="RNase_II/R_CS"/>
</dbReference>
<keyword evidence="2 7" id="KW-0963">Cytoplasm</keyword>
<dbReference type="Gene3D" id="2.40.50.140">
    <property type="entry name" value="Nucleic acid-binding proteins"/>
    <property type="match status" value="1"/>
</dbReference>
<organism evidence="10 11">
    <name type="scientific">Afifella marina DSM 2698</name>
    <dbReference type="NCBI Taxonomy" id="1120955"/>
    <lineage>
        <taxon>Bacteria</taxon>
        <taxon>Pseudomonadati</taxon>
        <taxon>Pseudomonadota</taxon>
        <taxon>Alphaproteobacteria</taxon>
        <taxon>Hyphomicrobiales</taxon>
        <taxon>Afifellaceae</taxon>
        <taxon>Afifella</taxon>
    </lineage>
</organism>
<keyword evidence="4 7" id="KW-0378">Hydrolase</keyword>
<keyword evidence="3 7" id="KW-0540">Nuclease</keyword>
<dbReference type="GO" id="GO:0008859">
    <property type="term" value="F:exoribonuclease II activity"/>
    <property type="evidence" value="ECO:0007669"/>
    <property type="project" value="UniProtKB-UniRule"/>
</dbReference>
<feature type="region of interest" description="Disordered" evidence="8">
    <location>
        <begin position="722"/>
        <end position="765"/>
    </location>
</feature>
<dbReference type="EC" id="3.1.13.1" evidence="7"/>
<gene>
    <name evidence="7" type="primary">rnr</name>
    <name evidence="10" type="ORF">SAMN03080610_02157</name>
</gene>
<evidence type="ECO:0000313" key="11">
    <source>
        <dbReference type="Proteomes" id="UP000199347"/>
    </source>
</evidence>
<dbReference type="Proteomes" id="UP000199347">
    <property type="component" value="Unassembled WGS sequence"/>
</dbReference>
<evidence type="ECO:0000256" key="2">
    <source>
        <dbReference type="ARBA" id="ARBA00022490"/>
    </source>
</evidence>
<dbReference type="NCBIfam" id="TIGR02063">
    <property type="entry name" value="RNase_R"/>
    <property type="match status" value="1"/>
</dbReference>
<dbReference type="Pfam" id="PF00575">
    <property type="entry name" value="S1"/>
    <property type="match status" value="1"/>
</dbReference>
<sequence>MPKKPKSTRPRLPSEQDILNFVQDAEGKVGKREIARAFGITGPDRVALKRTLKEMADVGLIASPRKAIRASGTLPSVTVLRVIDVDDDGDLVGTPEQWDEAEGKPPRVRLPLPPAGKRRGKPAAGVGDRVLTRIERSGNDGPYRGRIMKLLERVPDRIVGIFKADAGEQGGGRIVPTNRRAKEYIVPPSEAAGAVDGELVAVEPLSKKRLGLPSARVSERIGDVSSEKAISLIALEENNIPYVFPQRVIDEAEAAKAAGMAHRDDWRDLPLITIDPADARDHDDAVYAKPDPDNAGGHIVTVAIADVAYYVRPGSAMDKEAVKRGNSVYFPGRVVPMLPERISNDLCSLREGEDRPALAVRMVFDKHGRKTSHRFSRIMMRSAAALSYEESQAAIDGRPNERTQPLLDTVLKPLWDAYEALKAGRDSREPLELDVPERKVQLDESGAIQRVYVPPRLDAHKLIEEFMIQANVAAAEELEGRNSPLVYRIHDEPSFDKLEGLRDFLGSLDMSLPKKGNLRPSEFNTILKSVADTAHSILVNEVVLRSQSQAQYSTQNIGHFGLNLRRYAHFTSPIRRYADLLVHRALISALGAGEGGLGNMDEAAMEKVAAEISLAERRAMTAERDTLDRLVASWLSERVGARFFGRIRGVTRAGLFVELEESGADGFVPISTLGSEFFIYDEALHRLYGADSGTTYQLGDRVEVRLAEATPYAGDLRLEMLSEGTRGKPGGRPSGHNNAGRKRPGTTRPRGPRSPKRGAPSRKRK</sequence>
<evidence type="ECO:0000256" key="7">
    <source>
        <dbReference type="HAMAP-Rule" id="MF_01895"/>
    </source>
</evidence>
<dbReference type="NCBIfam" id="TIGR00358">
    <property type="entry name" value="3_prime_RNase"/>
    <property type="match status" value="1"/>
</dbReference>
<keyword evidence="5 7" id="KW-0269">Exonuclease</keyword>
<evidence type="ECO:0000256" key="6">
    <source>
        <dbReference type="ARBA" id="ARBA00022884"/>
    </source>
</evidence>
<dbReference type="RefSeq" id="WP_244514545.1">
    <property type="nucleotide sequence ID" value="NZ_FMVW01000004.1"/>
</dbReference>
<evidence type="ECO:0000256" key="8">
    <source>
        <dbReference type="SAM" id="MobiDB-lite"/>
    </source>
</evidence>
<dbReference type="PANTHER" id="PTHR23355:SF9">
    <property type="entry name" value="DIS3-LIKE EXONUCLEASE 2"/>
    <property type="match status" value="1"/>
</dbReference>
<evidence type="ECO:0000256" key="1">
    <source>
        <dbReference type="ARBA" id="ARBA00001849"/>
    </source>
</evidence>
<dbReference type="Pfam" id="PF00773">
    <property type="entry name" value="RNB"/>
    <property type="match status" value="1"/>
</dbReference>
<dbReference type="InterPro" id="IPR001900">
    <property type="entry name" value="RNase_II/R"/>
</dbReference>
<dbReference type="InterPro" id="IPR012340">
    <property type="entry name" value="NA-bd_OB-fold"/>
</dbReference>
<reference evidence="10 11" key="1">
    <citation type="submission" date="2016-10" db="EMBL/GenBank/DDBJ databases">
        <authorList>
            <person name="de Groot N.N."/>
        </authorList>
    </citation>
    <scope>NUCLEOTIDE SEQUENCE [LARGE SCALE GENOMIC DNA]</scope>
    <source>
        <strain evidence="10 11">DSM 2698</strain>
    </source>
</reference>
<dbReference type="InterPro" id="IPR004476">
    <property type="entry name" value="RNase_II/RNase_R"/>
</dbReference>
<evidence type="ECO:0000256" key="4">
    <source>
        <dbReference type="ARBA" id="ARBA00022801"/>
    </source>
</evidence>
<dbReference type="InterPro" id="IPR050180">
    <property type="entry name" value="RNR_Ribonuclease"/>
</dbReference>
<dbReference type="InterPro" id="IPR011805">
    <property type="entry name" value="RNase_R"/>
</dbReference>
<dbReference type="STRING" id="1120955.SAMN03080610_02157"/>
<dbReference type="PROSITE" id="PS50126">
    <property type="entry name" value="S1"/>
    <property type="match status" value="1"/>
</dbReference>
<feature type="compositionally biased region" description="Basic residues" evidence="8">
    <location>
        <begin position="739"/>
        <end position="765"/>
    </location>
</feature>
<protein>
    <recommendedName>
        <fullName evidence="7">Ribonuclease R</fullName>
        <shortName evidence="7">RNase R</shortName>
        <ecNumber evidence="7">3.1.13.1</ecNumber>
    </recommendedName>
</protein>
<dbReference type="PANTHER" id="PTHR23355">
    <property type="entry name" value="RIBONUCLEASE"/>
    <property type="match status" value="1"/>
</dbReference>
<accession>A0A1G5NL71</accession>
<dbReference type="GO" id="GO:0003723">
    <property type="term" value="F:RNA binding"/>
    <property type="evidence" value="ECO:0007669"/>
    <property type="project" value="UniProtKB-UniRule"/>
</dbReference>